<protein>
    <submittedName>
        <fullName evidence="3">Flavodoxin</fullName>
    </submittedName>
</protein>
<accession>A0A415T5C0</accession>
<evidence type="ECO:0000256" key="1">
    <source>
        <dbReference type="SAM" id="SignalP"/>
    </source>
</evidence>
<dbReference type="NCBIfam" id="NF005501">
    <property type="entry name" value="PRK07116.1"/>
    <property type="match status" value="1"/>
</dbReference>
<dbReference type="PROSITE" id="PS51257">
    <property type="entry name" value="PROKAR_LIPOPROTEIN"/>
    <property type="match status" value="1"/>
</dbReference>
<dbReference type="InterPro" id="IPR008254">
    <property type="entry name" value="Flavodoxin/NO_synth"/>
</dbReference>
<proteinExistence type="predicted"/>
<evidence type="ECO:0000313" key="4">
    <source>
        <dbReference type="Proteomes" id="UP000285109"/>
    </source>
</evidence>
<dbReference type="InterPro" id="IPR029039">
    <property type="entry name" value="Flavoprotein-like_sf"/>
</dbReference>
<dbReference type="SUPFAM" id="SSF52218">
    <property type="entry name" value="Flavoproteins"/>
    <property type="match status" value="1"/>
</dbReference>
<dbReference type="EMBL" id="QRQK01000016">
    <property type="protein sequence ID" value="RHM96337.1"/>
    <property type="molecule type" value="Genomic_DNA"/>
</dbReference>
<dbReference type="PANTHER" id="PTHR39201:SF1">
    <property type="entry name" value="FLAVODOXIN-LIKE DOMAIN-CONTAINING PROTEIN"/>
    <property type="match status" value="1"/>
</dbReference>
<dbReference type="AlphaFoldDB" id="A0A415T5C0"/>
<sequence length="189" mass="21538">MNNRVILSLVAFFIACSTWTVQAQKNKEVNMKTSKILVAYFSVTGTTENVAKNIAEITNGELYKIVPSKSYTNADLDWNNKKSRSSVEMNNPQSRPALKSKMDNIQKYDIIFLGYPIWWNLSPRIINTFIESHVLKGKMLIPFATSGGSSIANSVKILKRTYPELDWKEGKLLNRTDKDGLRVWIECIK</sequence>
<dbReference type="Gene3D" id="3.40.50.360">
    <property type="match status" value="1"/>
</dbReference>
<dbReference type="PROSITE" id="PS50902">
    <property type="entry name" value="FLAVODOXIN_LIKE"/>
    <property type="match status" value="1"/>
</dbReference>
<evidence type="ECO:0000259" key="2">
    <source>
        <dbReference type="PROSITE" id="PS50902"/>
    </source>
</evidence>
<feature type="signal peptide" evidence="1">
    <location>
        <begin position="1"/>
        <end position="23"/>
    </location>
</feature>
<dbReference type="PANTHER" id="PTHR39201">
    <property type="entry name" value="EXPORTED PROTEIN-RELATED"/>
    <property type="match status" value="1"/>
</dbReference>
<name>A0A415T5C0_9BACT</name>
<dbReference type="Proteomes" id="UP000285109">
    <property type="component" value="Unassembled WGS sequence"/>
</dbReference>
<dbReference type="RefSeq" id="WP_118026601.1">
    <property type="nucleotide sequence ID" value="NZ_JAQCSW010000049.1"/>
</dbReference>
<keyword evidence="1" id="KW-0732">Signal</keyword>
<feature type="chain" id="PRO_5019506357" evidence="1">
    <location>
        <begin position="24"/>
        <end position="189"/>
    </location>
</feature>
<gene>
    <name evidence="3" type="ORF">DWZ34_09445</name>
</gene>
<feature type="domain" description="Flavodoxin-like" evidence="2">
    <location>
        <begin position="36"/>
        <end position="189"/>
    </location>
</feature>
<comment type="caution">
    <text evidence="3">The sequence shown here is derived from an EMBL/GenBank/DDBJ whole genome shotgun (WGS) entry which is preliminary data.</text>
</comment>
<dbReference type="Pfam" id="PF12682">
    <property type="entry name" value="Flavodoxin_4"/>
    <property type="match status" value="1"/>
</dbReference>
<dbReference type="GO" id="GO:0010181">
    <property type="term" value="F:FMN binding"/>
    <property type="evidence" value="ECO:0007669"/>
    <property type="project" value="InterPro"/>
</dbReference>
<evidence type="ECO:0000313" key="3">
    <source>
        <dbReference type="EMBL" id="RHM96337.1"/>
    </source>
</evidence>
<reference evidence="3 4" key="1">
    <citation type="submission" date="2018-08" db="EMBL/GenBank/DDBJ databases">
        <title>A genome reference for cultivated species of the human gut microbiota.</title>
        <authorList>
            <person name="Zou Y."/>
            <person name="Xue W."/>
            <person name="Luo G."/>
        </authorList>
    </citation>
    <scope>NUCLEOTIDE SEQUENCE [LARGE SCALE GENOMIC DNA]</scope>
    <source>
        <strain evidence="3 4">AF31-28B-AC</strain>
    </source>
</reference>
<organism evidence="3 4">
    <name type="scientific">Phocaeicola plebeius</name>
    <dbReference type="NCBI Taxonomy" id="310297"/>
    <lineage>
        <taxon>Bacteria</taxon>
        <taxon>Pseudomonadati</taxon>
        <taxon>Bacteroidota</taxon>
        <taxon>Bacteroidia</taxon>
        <taxon>Bacteroidales</taxon>
        <taxon>Bacteroidaceae</taxon>
        <taxon>Phocaeicola</taxon>
    </lineage>
</organism>